<gene>
    <name evidence="1" type="ORF">CSA09_00950</name>
</gene>
<dbReference type="EMBL" id="PDTV01000004">
    <property type="protein sequence ID" value="PIE83470.1"/>
    <property type="molecule type" value="Genomic_DNA"/>
</dbReference>
<evidence type="ECO:0000313" key="2">
    <source>
        <dbReference type="Proteomes" id="UP000229278"/>
    </source>
</evidence>
<evidence type="ECO:0000313" key="1">
    <source>
        <dbReference type="EMBL" id="PIE83470.1"/>
    </source>
</evidence>
<dbReference type="AlphaFoldDB" id="A0A2G6PGU1"/>
<proteinExistence type="predicted"/>
<comment type="caution">
    <text evidence="1">The sequence shown here is derived from an EMBL/GenBank/DDBJ whole genome shotgun (WGS) entry which is preliminary data.</text>
</comment>
<dbReference type="Proteomes" id="UP000229278">
    <property type="component" value="Unassembled WGS sequence"/>
</dbReference>
<organism evidence="1 2">
    <name type="scientific">Candidatus Contendibacter odensensis</name>
    <dbReference type="NCBI Taxonomy" id="1400860"/>
    <lineage>
        <taxon>Bacteria</taxon>
        <taxon>Pseudomonadati</taxon>
        <taxon>Pseudomonadota</taxon>
        <taxon>Gammaproteobacteria</taxon>
        <taxon>Candidatus Competibacteraceae</taxon>
        <taxon>Candidatus Contendibacter</taxon>
    </lineage>
</organism>
<sequence length="121" mass="13538">MRTRAAPGWIGGNRRVVAKTARTGKHRLSCLTSPFTPAKCFRRAFPGPVASRYRLALVATLQHRTRPYRNPLAHNHIAMAPTQRLSQLPALTRQTTNIASITLDQNIKIIFDQLPMGLPDE</sequence>
<protein>
    <submittedName>
        <fullName evidence="1">Uncharacterized protein</fullName>
    </submittedName>
</protein>
<accession>A0A2G6PGU1</accession>
<reference evidence="1 2" key="1">
    <citation type="submission" date="2017-10" db="EMBL/GenBank/DDBJ databases">
        <title>Novel microbial diversity and functional potential in the marine mammal oral microbiome.</title>
        <authorList>
            <person name="Dudek N.K."/>
            <person name="Sun C.L."/>
            <person name="Burstein D."/>
            <person name="Kantor R.S."/>
            <person name="Aliaga Goltsman D.S."/>
            <person name="Bik E.M."/>
            <person name="Thomas B.C."/>
            <person name="Banfield J.F."/>
            <person name="Relman D.A."/>
        </authorList>
    </citation>
    <scope>NUCLEOTIDE SEQUENCE [LARGE SCALE GENOMIC DNA]</scope>
    <source>
        <strain evidence="1">DOLJORAL78_50_517</strain>
    </source>
</reference>
<name>A0A2G6PGU1_9GAMM</name>